<keyword evidence="3" id="KW-1185">Reference proteome</keyword>
<comment type="caution">
    <text evidence="2">The sequence shown here is derived from an EMBL/GenBank/DDBJ whole genome shotgun (WGS) entry which is preliminary data.</text>
</comment>
<sequence length="342" mass="38146">MLHMGFSSTWTNRVMTLYLLVANVLGHMLEDPKRGVISFMLPDGSRTTNLMFADDTNLLLKGTEANLDIAMQVLSTFCEATDAKLNESKLVAIWASRQPRDWTRTNDLGIVWLAEGANTKYLGSPIGFKMNPANRDRKVIIQLTKQLMISSPRKLSMTGRHLIVNQVLLASIWYLCSCASLTTSAFKQIRGIVRNYLWGAKLDKHTRAKVSWAIAVQLIAVGGLKVLDPAMQARALLTKLLDRGLSPEYAPWKTLVRHRVNQTRLMGGGKWTANAHFVMQPRAAPLASPPLWKAVHKAFSTIRQGLDQIPPTTFYEKLRQPIFANSLIKSSTGTPFGCKPMT</sequence>
<gene>
    <name evidence="2" type="ORF">KC19_VG050800</name>
</gene>
<evidence type="ECO:0000313" key="3">
    <source>
        <dbReference type="Proteomes" id="UP000822688"/>
    </source>
</evidence>
<feature type="signal peptide" evidence="1">
    <location>
        <begin position="1"/>
        <end position="26"/>
    </location>
</feature>
<dbReference type="PANTHER" id="PTHR33116">
    <property type="entry name" value="REVERSE TRANSCRIPTASE ZINC-BINDING DOMAIN-CONTAINING PROTEIN-RELATED-RELATED"/>
    <property type="match status" value="1"/>
</dbReference>
<dbReference type="PANTHER" id="PTHR33116:SF78">
    <property type="entry name" value="OS12G0587133 PROTEIN"/>
    <property type="match status" value="1"/>
</dbReference>
<evidence type="ECO:0000313" key="2">
    <source>
        <dbReference type="EMBL" id="KAG0571879.1"/>
    </source>
</evidence>
<evidence type="ECO:0000256" key="1">
    <source>
        <dbReference type="SAM" id="SignalP"/>
    </source>
</evidence>
<dbReference type="Proteomes" id="UP000822688">
    <property type="component" value="Chromosome V"/>
</dbReference>
<dbReference type="AlphaFoldDB" id="A0A8T0HM29"/>
<keyword evidence="1" id="KW-0732">Signal</keyword>
<organism evidence="2 3">
    <name type="scientific">Ceratodon purpureus</name>
    <name type="common">Fire moss</name>
    <name type="synonym">Dicranum purpureum</name>
    <dbReference type="NCBI Taxonomy" id="3225"/>
    <lineage>
        <taxon>Eukaryota</taxon>
        <taxon>Viridiplantae</taxon>
        <taxon>Streptophyta</taxon>
        <taxon>Embryophyta</taxon>
        <taxon>Bryophyta</taxon>
        <taxon>Bryophytina</taxon>
        <taxon>Bryopsida</taxon>
        <taxon>Dicranidae</taxon>
        <taxon>Pseudoditrichales</taxon>
        <taxon>Ditrichaceae</taxon>
        <taxon>Ceratodon</taxon>
    </lineage>
</organism>
<proteinExistence type="predicted"/>
<reference evidence="2" key="1">
    <citation type="submission" date="2020-06" db="EMBL/GenBank/DDBJ databases">
        <title>WGS assembly of Ceratodon purpureus strain R40.</title>
        <authorList>
            <person name="Carey S.B."/>
            <person name="Jenkins J."/>
            <person name="Shu S."/>
            <person name="Lovell J.T."/>
            <person name="Sreedasyam A."/>
            <person name="Maumus F."/>
            <person name="Tiley G.P."/>
            <person name="Fernandez-Pozo N."/>
            <person name="Barry K."/>
            <person name="Chen C."/>
            <person name="Wang M."/>
            <person name="Lipzen A."/>
            <person name="Daum C."/>
            <person name="Saski C.A."/>
            <person name="Payton A.C."/>
            <person name="Mcbreen J.C."/>
            <person name="Conrad R.E."/>
            <person name="Kollar L.M."/>
            <person name="Olsson S."/>
            <person name="Huttunen S."/>
            <person name="Landis J.B."/>
            <person name="Wickett N.J."/>
            <person name="Johnson M.G."/>
            <person name="Rensing S.A."/>
            <person name="Grimwood J."/>
            <person name="Schmutz J."/>
            <person name="Mcdaniel S.F."/>
        </authorList>
    </citation>
    <scope>NUCLEOTIDE SEQUENCE</scope>
    <source>
        <strain evidence="2">R40</strain>
    </source>
</reference>
<protein>
    <recommendedName>
        <fullName evidence="4">Reverse transcriptase domain-containing protein</fullName>
    </recommendedName>
</protein>
<accession>A0A8T0HM29</accession>
<name>A0A8T0HM29_CERPU</name>
<evidence type="ECO:0008006" key="4">
    <source>
        <dbReference type="Google" id="ProtNLM"/>
    </source>
</evidence>
<dbReference type="EMBL" id="CM026426">
    <property type="protein sequence ID" value="KAG0571879.1"/>
    <property type="molecule type" value="Genomic_DNA"/>
</dbReference>
<feature type="chain" id="PRO_5035869842" description="Reverse transcriptase domain-containing protein" evidence="1">
    <location>
        <begin position="27"/>
        <end position="342"/>
    </location>
</feature>